<reference evidence="2" key="1">
    <citation type="submission" date="2016-10" db="EMBL/GenBank/DDBJ databases">
        <authorList>
            <person name="Varghese N."/>
            <person name="Submissions S."/>
        </authorList>
    </citation>
    <scope>NUCLEOTIDE SEQUENCE [LARGE SCALE GENOMIC DNA]</scope>
    <source>
        <strain evidence="2">CGMCC 1.7736</strain>
    </source>
</reference>
<protein>
    <submittedName>
        <fullName evidence="1">Uncharacterized protein</fullName>
    </submittedName>
</protein>
<name>A0A1I6G2Z7_9EURY</name>
<gene>
    <name evidence="1" type="ORF">SAMN04487947_0486</name>
</gene>
<keyword evidence="2" id="KW-1185">Reference proteome</keyword>
<dbReference type="OrthoDB" id="382269at2157"/>
<dbReference type="Proteomes" id="UP000198531">
    <property type="component" value="Unassembled WGS sequence"/>
</dbReference>
<dbReference type="AlphaFoldDB" id="A0A1I6G2Z7"/>
<proteinExistence type="predicted"/>
<sequence>MSGRRETTIPLAGAGTLTDDGDVRVYRTSLGPIPRHGRYQVVARRSTDEWFTAPAVDRLTFDFHCTAEN</sequence>
<organism evidence="1 2">
    <name type="scientific">Halogeometricum rufum</name>
    <dbReference type="NCBI Taxonomy" id="553469"/>
    <lineage>
        <taxon>Archaea</taxon>
        <taxon>Methanobacteriati</taxon>
        <taxon>Methanobacteriota</taxon>
        <taxon>Stenosarchaea group</taxon>
        <taxon>Halobacteria</taxon>
        <taxon>Halobacteriales</taxon>
        <taxon>Haloferacaceae</taxon>
        <taxon>Halogeometricum</taxon>
    </lineage>
</organism>
<dbReference type="RefSeq" id="WP_089804245.1">
    <property type="nucleotide sequence ID" value="NZ_FOYT01000001.1"/>
</dbReference>
<evidence type="ECO:0000313" key="1">
    <source>
        <dbReference type="EMBL" id="SFR36593.1"/>
    </source>
</evidence>
<evidence type="ECO:0000313" key="2">
    <source>
        <dbReference type="Proteomes" id="UP000198531"/>
    </source>
</evidence>
<dbReference type="STRING" id="553469.SAMN04487947_0486"/>
<accession>A0A1I6G2Z7</accession>
<dbReference type="EMBL" id="FOYT01000001">
    <property type="protein sequence ID" value="SFR36593.1"/>
    <property type="molecule type" value="Genomic_DNA"/>
</dbReference>